<evidence type="ECO:0000259" key="1">
    <source>
        <dbReference type="PROSITE" id="PS50943"/>
    </source>
</evidence>
<dbReference type="InterPro" id="IPR010982">
    <property type="entry name" value="Lambda_DNA-bd_dom_sf"/>
</dbReference>
<dbReference type="PROSITE" id="PS50943">
    <property type="entry name" value="HTH_CROC1"/>
    <property type="match status" value="1"/>
</dbReference>
<keyword evidence="3" id="KW-1185">Reference proteome</keyword>
<dbReference type="Gene3D" id="1.10.260.40">
    <property type="entry name" value="lambda repressor-like DNA-binding domains"/>
    <property type="match status" value="1"/>
</dbReference>
<evidence type="ECO:0000313" key="2">
    <source>
        <dbReference type="EMBL" id="BCX31459.1"/>
    </source>
</evidence>
<dbReference type="CDD" id="cd00093">
    <property type="entry name" value="HTH_XRE"/>
    <property type="match status" value="1"/>
</dbReference>
<sequence>MFVKPNAFMLLREERLKQRLTQRELAKKMGFNSPQRLANIEYGHGNLTLENALIAAKALNVSSSLFISDKVKQYV</sequence>
<proteinExistence type="predicted"/>
<feature type="domain" description="HTH cro/C1-type" evidence="1">
    <location>
        <begin position="11"/>
        <end position="66"/>
    </location>
</feature>
<dbReference type="SMART" id="SM00530">
    <property type="entry name" value="HTH_XRE"/>
    <property type="match status" value="1"/>
</dbReference>
<name>A0ABM7QWQ0_LATCU</name>
<gene>
    <name evidence="2" type="ORF">LTWDN19_20260</name>
</gene>
<protein>
    <recommendedName>
        <fullName evidence="1">HTH cro/C1-type domain-containing protein</fullName>
    </recommendedName>
</protein>
<dbReference type="RefSeq" id="WP_221276495.1">
    <property type="nucleotide sequence ID" value="NZ_AP024685.1"/>
</dbReference>
<evidence type="ECO:0000313" key="3">
    <source>
        <dbReference type="Proteomes" id="UP000825100"/>
    </source>
</evidence>
<dbReference type="SUPFAM" id="SSF47413">
    <property type="entry name" value="lambda repressor-like DNA-binding domains"/>
    <property type="match status" value="1"/>
</dbReference>
<organism evidence="2 3">
    <name type="scientific">Latilactobacillus curvatus</name>
    <name type="common">Lactobacillus curvatus</name>
    <dbReference type="NCBI Taxonomy" id="28038"/>
    <lineage>
        <taxon>Bacteria</taxon>
        <taxon>Bacillati</taxon>
        <taxon>Bacillota</taxon>
        <taxon>Bacilli</taxon>
        <taxon>Lactobacillales</taxon>
        <taxon>Lactobacillaceae</taxon>
        <taxon>Latilactobacillus</taxon>
    </lineage>
</organism>
<dbReference type="Pfam" id="PF01381">
    <property type="entry name" value="HTH_3"/>
    <property type="match status" value="1"/>
</dbReference>
<dbReference type="Proteomes" id="UP000825100">
    <property type="component" value="Chromosome"/>
</dbReference>
<dbReference type="EMBL" id="AP024685">
    <property type="protein sequence ID" value="BCX31459.1"/>
    <property type="molecule type" value="Genomic_DNA"/>
</dbReference>
<reference evidence="2 3" key="1">
    <citation type="submission" date="2021-05" db="EMBL/GenBank/DDBJ databases">
        <title>Complete Genome Sequence of Latilactobacillus sp. Strain WDN19, a High D-Aspartate-producing Lactic Acid Bacterium Isolated from a Japanese Pickle.</title>
        <authorList>
            <person name="Kajitani K."/>
            <person name="Takahashi S."/>
        </authorList>
    </citation>
    <scope>NUCLEOTIDE SEQUENCE [LARGE SCALE GENOMIC DNA]</scope>
    <source>
        <strain evidence="2 3">WDN19</strain>
    </source>
</reference>
<accession>A0ABM7QWQ0</accession>
<dbReference type="InterPro" id="IPR001387">
    <property type="entry name" value="Cro/C1-type_HTH"/>
</dbReference>